<feature type="transmembrane region" description="Helical" evidence="1">
    <location>
        <begin position="6"/>
        <end position="23"/>
    </location>
</feature>
<proteinExistence type="predicted"/>
<evidence type="ECO:0000313" key="3">
    <source>
        <dbReference type="Proteomes" id="UP000034006"/>
    </source>
</evidence>
<name>A0A0G1HWP5_9BACT</name>
<organism evidence="2 3">
    <name type="scientific">Candidatus Collierbacteria bacterium GW2011_GWB2_44_22</name>
    <dbReference type="NCBI Taxonomy" id="1618387"/>
    <lineage>
        <taxon>Bacteria</taxon>
        <taxon>Candidatus Collieribacteriota</taxon>
    </lineage>
</organism>
<keyword evidence="1" id="KW-0812">Transmembrane</keyword>
<gene>
    <name evidence="2" type="ORF">UW44_C0013G0075</name>
</gene>
<dbReference type="EMBL" id="LCIH01000013">
    <property type="protein sequence ID" value="KKT51355.1"/>
    <property type="molecule type" value="Genomic_DNA"/>
</dbReference>
<dbReference type="AlphaFoldDB" id="A0A0G1HWP5"/>
<comment type="caution">
    <text evidence="2">The sequence shown here is derived from an EMBL/GenBank/DDBJ whole genome shotgun (WGS) entry which is preliminary data.</text>
</comment>
<dbReference type="Proteomes" id="UP000034006">
    <property type="component" value="Unassembled WGS sequence"/>
</dbReference>
<accession>A0A0G1HWP5</accession>
<dbReference type="STRING" id="1618387.UW44_C0013G0075"/>
<keyword evidence="1" id="KW-0472">Membrane</keyword>
<sequence>MISKKAVGLVLVAGIISLYLYSVKRSQKPSFSVVVEATESSPTRLEEATNSDGSLRLVGERNVMGERASYSFKVLDSQNNSSLLLFDTVADPGQTFTIPFNSWSSDNKHLFIQKNDLNGKDYYVFKADGSLFSDEKKYLEVGEYWKLSKNMDVIDHVSGWAGGDLLVSYTTRPDGTGSSAYWFVVGSRKFMQVREL</sequence>
<evidence type="ECO:0000256" key="1">
    <source>
        <dbReference type="SAM" id="Phobius"/>
    </source>
</evidence>
<protein>
    <submittedName>
        <fullName evidence="2">Uncharacterized protein</fullName>
    </submittedName>
</protein>
<reference evidence="2 3" key="1">
    <citation type="journal article" date="2015" name="Nature">
        <title>rRNA introns, odd ribosomes, and small enigmatic genomes across a large radiation of phyla.</title>
        <authorList>
            <person name="Brown C.T."/>
            <person name="Hug L.A."/>
            <person name="Thomas B.C."/>
            <person name="Sharon I."/>
            <person name="Castelle C.J."/>
            <person name="Singh A."/>
            <person name="Wilkins M.J."/>
            <person name="Williams K.H."/>
            <person name="Banfield J.F."/>
        </authorList>
    </citation>
    <scope>NUCLEOTIDE SEQUENCE [LARGE SCALE GENOMIC DNA]</scope>
</reference>
<evidence type="ECO:0000313" key="2">
    <source>
        <dbReference type="EMBL" id="KKT51355.1"/>
    </source>
</evidence>
<keyword evidence="1" id="KW-1133">Transmembrane helix</keyword>